<gene>
    <name evidence="3" type="ORF">HYS17_06280</name>
</gene>
<protein>
    <submittedName>
        <fullName evidence="3">SMP-30/gluconolactonase/LRE family protein</fullName>
    </submittedName>
</protein>
<dbReference type="GO" id="GO:0019853">
    <property type="term" value="P:L-ascorbic acid biosynthetic process"/>
    <property type="evidence" value="ECO:0007669"/>
    <property type="project" value="TreeGrafter"/>
</dbReference>
<sequence>MTSKLGNIGKTDQAVFISKELSTGETPVFNRYDGCFYYVDIEKGDIHQYDPKSKSDKKWHLDKGMVGGIVVNHDGTLIGNAQGGLFAFDPKTDSLVISGPIEPSKPNNRPNDMSVFELADGTTRIAIGCIPVDRTILKPGEKPGVVYVVKPDTLELKPIFDNHVTSNALCGYNENGKNVIFVAETDKNHNPTVWRAHYNAQTDEIENVQVFLPRSEMQGGRPDGASIIKVNGQRVIAIAALDTNKIIGFDVDTAEPVMTVDAPEDLTLTHAVFGQDSAGNDISIINSSKRLINNKTLLGVSVIVPIKEGVKIESQSPVATGYLTFNQIAQGKTVEVIKPKVLPVLSHGNNTRVASNPMKP</sequence>
<dbReference type="Gene3D" id="2.120.10.30">
    <property type="entry name" value="TolB, C-terminal domain"/>
    <property type="match status" value="1"/>
</dbReference>
<dbReference type="InterPro" id="IPR013658">
    <property type="entry name" value="SGL"/>
</dbReference>
<comment type="similarity">
    <text evidence="1">Belongs to the SMP-30/CGR1 family.</text>
</comment>
<accession>A0A7T5UFU6</accession>
<dbReference type="Pfam" id="PF08450">
    <property type="entry name" value="SGL"/>
    <property type="match status" value="1"/>
</dbReference>
<evidence type="ECO:0000259" key="2">
    <source>
        <dbReference type="Pfam" id="PF08450"/>
    </source>
</evidence>
<name>A0A7T5UFU6_9BACT</name>
<reference evidence="3 4" key="1">
    <citation type="submission" date="2020-07" db="EMBL/GenBank/DDBJ databases">
        <title>Huge and variable diversity of episymbiotic CPR bacteria and DPANN archaea in groundwater ecosystems.</title>
        <authorList>
            <person name="He C.Y."/>
            <person name="Keren R."/>
            <person name="Whittaker M."/>
            <person name="Farag I.F."/>
            <person name="Doudna J."/>
            <person name="Cate J.H.D."/>
            <person name="Banfield J.F."/>
        </authorList>
    </citation>
    <scope>NUCLEOTIDE SEQUENCE [LARGE SCALE GENOMIC DNA]</scope>
    <source>
        <strain evidence="3">NC_groundwater_70_Ag_B-0.1um_54_66</strain>
    </source>
</reference>
<feature type="domain" description="SMP-30/Gluconolactonase/LRE-like region" evidence="2">
    <location>
        <begin position="24"/>
        <end position="275"/>
    </location>
</feature>
<dbReference type="AlphaFoldDB" id="A0A7T5UFU6"/>
<dbReference type="SUPFAM" id="SSF63829">
    <property type="entry name" value="Calcium-dependent phosphotriesterase"/>
    <property type="match status" value="1"/>
</dbReference>
<dbReference type="InterPro" id="IPR011042">
    <property type="entry name" value="6-blade_b-propeller_TolB-like"/>
</dbReference>
<evidence type="ECO:0000256" key="1">
    <source>
        <dbReference type="ARBA" id="ARBA00008853"/>
    </source>
</evidence>
<evidence type="ECO:0000313" key="4">
    <source>
        <dbReference type="Proteomes" id="UP000595362"/>
    </source>
</evidence>
<dbReference type="Proteomes" id="UP000595362">
    <property type="component" value="Chromosome"/>
</dbReference>
<organism evidence="3 4">
    <name type="scientific">Micavibrio aeruginosavorus</name>
    <dbReference type="NCBI Taxonomy" id="349221"/>
    <lineage>
        <taxon>Bacteria</taxon>
        <taxon>Pseudomonadati</taxon>
        <taxon>Bdellovibrionota</taxon>
        <taxon>Bdellovibrionia</taxon>
        <taxon>Bdellovibrionales</taxon>
        <taxon>Pseudobdellovibrionaceae</taxon>
        <taxon>Micavibrio</taxon>
    </lineage>
</organism>
<dbReference type="GO" id="GO:0004341">
    <property type="term" value="F:gluconolactonase activity"/>
    <property type="evidence" value="ECO:0007669"/>
    <property type="project" value="TreeGrafter"/>
</dbReference>
<evidence type="ECO:0000313" key="3">
    <source>
        <dbReference type="EMBL" id="QQG35176.1"/>
    </source>
</evidence>
<dbReference type="GO" id="GO:0005509">
    <property type="term" value="F:calcium ion binding"/>
    <property type="evidence" value="ECO:0007669"/>
    <property type="project" value="TreeGrafter"/>
</dbReference>
<dbReference type="PANTHER" id="PTHR10907:SF47">
    <property type="entry name" value="REGUCALCIN"/>
    <property type="match status" value="1"/>
</dbReference>
<dbReference type="PANTHER" id="PTHR10907">
    <property type="entry name" value="REGUCALCIN"/>
    <property type="match status" value="1"/>
</dbReference>
<proteinExistence type="inferred from homology"/>
<dbReference type="EMBL" id="CP066681">
    <property type="protein sequence ID" value="QQG35176.1"/>
    <property type="molecule type" value="Genomic_DNA"/>
</dbReference>